<protein>
    <submittedName>
        <fullName evidence="1">Uncharacterized protein</fullName>
    </submittedName>
</protein>
<organism evidence="1 2">
    <name type="scientific">Lophiostoma macrostomum CBS 122681</name>
    <dbReference type="NCBI Taxonomy" id="1314788"/>
    <lineage>
        <taxon>Eukaryota</taxon>
        <taxon>Fungi</taxon>
        <taxon>Dikarya</taxon>
        <taxon>Ascomycota</taxon>
        <taxon>Pezizomycotina</taxon>
        <taxon>Dothideomycetes</taxon>
        <taxon>Pleosporomycetidae</taxon>
        <taxon>Pleosporales</taxon>
        <taxon>Lophiostomataceae</taxon>
        <taxon>Lophiostoma</taxon>
    </lineage>
</organism>
<dbReference type="AlphaFoldDB" id="A0A6A6TLL3"/>
<proteinExistence type="predicted"/>
<name>A0A6A6TLL3_9PLEO</name>
<reference evidence="1" key="1">
    <citation type="journal article" date="2020" name="Stud. Mycol.">
        <title>101 Dothideomycetes genomes: a test case for predicting lifestyles and emergence of pathogens.</title>
        <authorList>
            <person name="Haridas S."/>
            <person name="Albert R."/>
            <person name="Binder M."/>
            <person name="Bloem J."/>
            <person name="Labutti K."/>
            <person name="Salamov A."/>
            <person name="Andreopoulos B."/>
            <person name="Baker S."/>
            <person name="Barry K."/>
            <person name="Bills G."/>
            <person name="Bluhm B."/>
            <person name="Cannon C."/>
            <person name="Castanera R."/>
            <person name="Culley D."/>
            <person name="Daum C."/>
            <person name="Ezra D."/>
            <person name="Gonzalez J."/>
            <person name="Henrissat B."/>
            <person name="Kuo A."/>
            <person name="Liang C."/>
            <person name="Lipzen A."/>
            <person name="Lutzoni F."/>
            <person name="Magnuson J."/>
            <person name="Mondo S."/>
            <person name="Nolan M."/>
            <person name="Ohm R."/>
            <person name="Pangilinan J."/>
            <person name="Park H.-J."/>
            <person name="Ramirez L."/>
            <person name="Alfaro M."/>
            <person name="Sun H."/>
            <person name="Tritt A."/>
            <person name="Yoshinaga Y."/>
            <person name="Zwiers L.-H."/>
            <person name="Turgeon B."/>
            <person name="Goodwin S."/>
            <person name="Spatafora J."/>
            <person name="Crous P."/>
            <person name="Grigoriev I."/>
        </authorList>
    </citation>
    <scope>NUCLEOTIDE SEQUENCE</scope>
    <source>
        <strain evidence="1">CBS 122681</strain>
    </source>
</reference>
<sequence>MASSAHYDDDPDTSAPLLIIDLPTPAKLVYSGPPLVFLVGQDKTRMEVDKGQFATVSTINMNDIVQPILAQELDVARFSVVQVWLKKGFIVTSYDKRIRGIVNQKHANGETYGSAHPFPELCNAALPTTLENIYGFWRPEAVLKEAIFHENWAILIDVYAFAHQWGIRALRQAIIYKLEQLYEPAEWWFPREEFEHLAAKLPASSPLVKFSLYCFARHHDLDHDKEIEDFLQRLPKEFLVQWLIITSNVNNKRTGYHHDQDRDAYCDLYMPHYNPCLWHEHGEHDKHIAEAHKTQVAHWIERQ</sequence>
<keyword evidence="2" id="KW-1185">Reference proteome</keyword>
<gene>
    <name evidence="1" type="ORF">K491DRAFT_674982</name>
</gene>
<accession>A0A6A6TLL3</accession>
<evidence type="ECO:0000313" key="1">
    <source>
        <dbReference type="EMBL" id="KAF2660211.1"/>
    </source>
</evidence>
<dbReference type="Proteomes" id="UP000799324">
    <property type="component" value="Unassembled WGS sequence"/>
</dbReference>
<evidence type="ECO:0000313" key="2">
    <source>
        <dbReference type="Proteomes" id="UP000799324"/>
    </source>
</evidence>
<dbReference type="OrthoDB" id="10660679at2759"/>
<dbReference type="EMBL" id="MU004301">
    <property type="protein sequence ID" value="KAF2660211.1"/>
    <property type="molecule type" value="Genomic_DNA"/>
</dbReference>